<dbReference type="PANTHER" id="PTHR23308">
    <property type="entry name" value="NUCLEAR INHIBITOR OF PROTEIN PHOSPHATASE-1"/>
    <property type="match status" value="1"/>
</dbReference>
<evidence type="ECO:0000313" key="2">
    <source>
        <dbReference type="EMBL" id="VAX13840.1"/>
    </source>
</evidence>
<organism evidence="2">
    <name type="scientific">hydrothermal vent metagenome</name>
    <dbReference type="NCBI Taxonomy" id="652676"/>
    <lineage>
        <taxon>unclassified sequences</taxon>
        <taxon>metagenomes</taxon>
        <taxon>ecological metagenomes</taxon>
    </lineage>
</organism>
<dbReference type="InterPro" id="IPR050923">
    <property type="entry name" value="Cell_Proc_Reg/RNA_Proc"/>
</dbReference>
<dbReference type="Gene3D" id="2.60.200.20">
    <property type="match status" value="1"/>
</dbReference>
<dbReference type="InterPro" id="IPR000253">
    <property type="entry name" value="FHA_dom"/>
</dbReference>
<dbReference type="InterPro" id="IPR008984">
    <property type="entry name" value="SMAD_FHA_dom_sf"/>
</dbReference>
<dbReference type="SMART" id="SM00240">
    <property type="entry name" value="FHA"/>
    <property type="match status" value="1"/>
</dbReference>
<name>A0A3B1BT38_9ZZZZ</name>
<feature type="domain" description="FHA" evidence="1">
    <location>
        <begin position="23"/>
        <end position="79"/>
    </location>
</feature>
<dbReference type="CDD" id="cd00060">
    <property type="entry name" value="FHA"/>
    <property type="match status" value="1"/>
</dbReference>
<dbReference type="AlphaFoldDB" id="A0A3B1BT38"/>
<dbReference type="SUPFAM" id="SSF49879">
    <property type="entry name" value="SMAD/FHA domain"/>
    <property type="match status" value="1"/>
</dbReference>
<dbReference type="EMBL" id="UOFZ01000137">
    <property type="protein sequence ID" value="VAX13840.1"/>
    <property type="molecule type" value="Genomic_DNA"/>
</dbReference>
<evidence type="ECO:0000259" key="1">
    <source>
        <dbReference type="PROSITE" id="PS50006"/>
    </source>
</evidence>
<gene>
    <name evidence="2" type="ORF">MNBD_GAMMA24-598</name>
</gene>
<dbReference type="Pfam" id="PF00498">
    <property type="entry name" value="FHA"/>
    <property type="match status" value="1"/>
</dbReference>
<proteinExistence type="predicted"/>
<dbReference type="PROSITE" id="PS50006">
    <property type="entry name" value="FHA_DOMAIN"/>
    <property type="match status" value="1"/>
</dbReference>
<sequence length="117" mass="13133">MAKLLLKYEGVTLSTYPLEGQRVSIGRLSGNDIQLDDPAISSRHACIIVEASAYLESIKDIYIEDLGSTNGTRVNDEKIKRVRLKHGDTIQIGKHLFVFDNEQGEDLERTAIYIPDK</sequence>
<protein>
    <recommendedName>
        <fullName evidence="1">FHA domain-containing protein</fullName>
    </recommendedName>
</protein>
<accession>A0A3B1BT38</accession>
<reference evidence="2" key="1">
    <citation type="submission" date="2018-06" db="EMBL/GenBank/DDBJ databases">
        <authorList>
            <person name="Zhirakovskaya E."/>
        </authorList>
    </citation>
    <scope>NUCLEOTIDE SEQUENCE</scope>
</reference>